<protein>
    <submittedName>
        <fullName evidence="2">Uncharacterized protein</fullName>
    </submittedName>
</protein>
<evidence type="ECO:0000256" key="1">
    <source>
        <dbReference type="SAM" id="MobiDB-lite"/>
    </source>
</evidence>
<gene>
    <name evidence="2" type="ORF">C1H46_034209</name>
</gene>
<feature type="region of interest" description="Disordered" evidence="1">
    <location>
        <begin position="127"/>
        <end position="181"/>
    </location>
</feature>
<proteinExistence type="predicted"/>
<sequence length="181" mass="19126">MDHPTRGLISFNPSSTTFSSSGQAFKVRQSSIPTFSTLPHPMVVTLTSQFNLRTGEMLHYVEDDSAPSSPLHEATRQPPTTFVELIVPEIPMVSEATGSRVPLAFSRASSAASSKATTTMKALPKISGFSQVSGKRSDNSHPHSASKDDLSQPSKAITPHLPLPEALSSTQASGNGSGKPP</sequence>
<reference evidence="2 3" key="1">
    <citation type="journal article" date="2019" name="G3 (Bethesda)">
        <title>Sequencing of a Wild Apple (Malus baccata) Genome Unravels the Differences Between Cultivated and Wild Apple Species Regarding Disease Resistance and Cold Tolerance.</title>
        <authorList>
            <person name="Chen X."/>
        </authorList>
    </citation>
    <scope>NUCLEOTIDE SEQUENCE [LARGE SCALE GENOMIC DNA]</scope>
    <source>
        <strain evidence="3">cv. Shandingzi</strain>
        <tissue evidence="2">Leaves</tissue>
    </source>
</reference>
<comment type="caution">
    <text evidence="2">The sequence shown here is derived from an EMBL/GenBank/DDBJ whole genome shotgun (WGS) entry which is preliminary data.</text>
</comment>
<accession>A0A540L198</accession>
<keyword evidence="3" id="KW-1185">Reference proteome</keyword>
<organism evidence="2 3">
    <name type="scientific">Malus baccata</name>
    <name type="common">Siberian crab apple</name>
    <name type="synonym">Pyrus baccata</name>
    <dbReference type="NCBI Taxonomy" id="106549"/>
    <lineage>
        <taxon>Eukaryota</taxon>
        <taxon>Viridiplantae</taxon>
        <taxon>Streptophyta</taxon>
        <taxon>Embryophyta</taxon>
        <taxon>Tracheophyta</taxon>
        <taxon>Spermatophyta</taxon>
        <taxon>Magnoliopsida</taxon>
        <taxon>eudicotyledons</taxon>
        <taxon>Gunneridae</taxon>
        <taxon>Pentapetalae</taxon>
        <taxon>rosids</taxon>
        <taxon>fabids</taxon>
        <taxon>Rosales</taxon>
        <taxon>Rosaceae</taxon>
        <taxon>Amygdaloideae</taxon>
        <taxon>Maleae</taxon>
        <taxon>Malus</taxon>
    </lineage>
</organism>
<dbReference type="Proteomes" id="UP000315295">
    <property type="component" value="Unassembled WGS sequence"/>
</dbReference>
<feature type="compositionally biased region" description="Basic and acidic residues" evidence="1">
    <location>
        <begin position="135"/>
        <end position="150"/>
    </location>
</feature>
<dbReference type="AlphaFoldDB" id="A0A540L198"/>
<evidence type="ECO:0000313" key="3">
    <source>
        <dbReference type="Proteomes" id="UP000315295"/>
    </source>
</evidence>
<evidence type="ECO:0000313" key="2">
    <source>
        <dbReference type="EMBL" id="TQD80228.1"/>
    </source>
</evidence>
<name>A0A540L198_MALBA</name>
<dbReference type="EMBL" id="VIEB01000818">
    <property type="protein sequence ID" value="TQD80228.1"/>
    <property type="molecule type" value="Genomic_DNA"/>
</dbReference>